<evidence type="ECO:0000313" key="1">
    <source>
        <dbReference type="EMBL" id="CAF0916787.1"/>
    </source>
</evidence>
<dbReference type="OrthoDB" id="9985567at2759"/>
<gene>
    <name evidence="1" type="ORF">GPM918_LOCUS9437</name>
    <name evidence="2" type="ORF">SRO942_LOCUS9434</name>
</gene>
<dbReference type="AlphaFoldDB" id="A0A814AS33"/>
<evidence type="ECO:0000313" key="3">
    <source>
        <dbReference type="Proteomes" id="UP000663829"/>
    </source>
</evidence>
<sequence>MCAKFESGGKVKQQPYQVKYFDLRTKPTDLKSKSGETIFESVDDIEEPPENGSEIPKQWNVHYGDVISWSYDRPTETYFVTKDGKFLKNPDLSGSGYLTIPLSITRDLTTNTLETYKNVIEQLTELVILPIELSPEDEFFSAKFNGSKIPKAYIKRNDIEYSYSPMEQQLTVQINKNGKKFTNEFPTDKEEKLNNIIKWIKSIDNSATNPLINLIVKCNFNDKSECDKVQKYKCFGIIPLPKTWTCEQKGGAHFGQEQISATYKCQGPLSSKQEAIKKIKNFYKDLKIKKILYLSLLTTMFGEKTARYFDLVNKPETLKKTNGQPVPAHEYKDVPTSVPADWDVSPGDLLSWAKYRASETYFILNDGTLLKNPDRSGSGYLTIPYIITQHTRNVLMMYEYVINELGKDYVSTIEMHPQDQFIVKNYGQLPEEMCTPNVEYIYDPLEEFLYVNVVGTSKKSKEFKLGNTSVKDIQQWYDGIKGEQAQFKVKYNFDGVQYQKYQQYKLQNEKILTPKTWNIQPGTTDVGHDHIRGEWILNGDRKHLSDAKKQIQEFYKDLAVNIEEVPL</sequence>
<name>A0A814AS33_9BILA</name>
<evidence type="ECO:0000313" key="2">
    <source>
        <dbReference type="EMBL" id="CAF3696795.1"/>
    </source>
</evidence>
<organism evidence="1 3">
    <name type="scientific">Didymodactylos carnosus</name>
    <dbReference type="NCBI Taxonomy" id="1234261"/>
    <lineage>
        <taxon>Eukaryota</taxon>
        <taxon>Metazoa</taxon>
        <taxon>Spiralia</taxon>
        <taxon>Gnathifera</taxon>
        <taxon>Rotifera</taxon>
        <taxon>Eurotatoria</taxon>
        <taxon>Bdelloidea</taxon>
        <taxon>Philodinida</taxon>
        <taxon>Philodinidae</taxon>
        <taxon>Didymodactylos</taxon>
    </lineage>
</organism>
<accession>A0A814AS33</accession>
<keyword evidence="3" id="KW-1185">Reference proteome</keyword>
<reference evidence="1" key="1">
    <citation type="submission" date="2021-02" db="EMBL/GenBank/DDBJ databases">
        <authorList>
            <person name="Nowell W R."/>
        </authorList>
    </citation>
    <scope>NUCLEOTIDE SEQUENCE</scope>
</reference>
<dbReference type="EMBL" id="CAJNOQ010001756">
    <property type="protein sequence ID" value="CAF0916787.1"/>
    <property type="molecule type" value="Genomic_DNA"/>
</dbReference>
<dbReference type="Proteomes" id="UP000663829">
    <property type="component" value="Unassembled WGS sequence"/>
</dbReference>
<dbReference type="Proteomes" id="UP000681722">
    <property type="component" value="Unassembled WGS sequence"/>
</dbReference>
<proteinExistence type="predicted"/>
<protein>
    <submittedName>
        <fullName evidence="1">Uncharacterized protein</fullName>
    </submittedName>
</protein>
<comment type="caution">
    <text evidence="1">The sequence shown here is derived from an EMBL/GenBank/DDBJ whole genome shotgun (WGS) entry which is preliminary data.</text>
</comment>
<dbReference type="EMBL" id="CAJOBC010001755">
    <property type="protein sequence ID" value="CAF3696795.1"/>
    <property type="molecule type" value="Genomic_DNA"/>
</dbReference>